<keyword evidence="2" id="KW-1185">Reference proteome</keyword>
<dbReference type="Proteomes" id="UP000290815">
    <property type="component" value="Chromosome"/>
</dbReference>
<accession>A0A449AWR5</accession>
<dbReference type="EMBL" id="LR215024">
    <property type="protein sequence ID" value="VEU71195.1"/>
    <property type="molecule type" value="Genomic_DNA"/>
</dbReference>
<evidence type="ECO:0008006" key="3">
    <source>
        <dbReference type="Google" id="ProtNLM"/>
    </source>
</evidence>
<protein>
    <recommendedName>
        <fullName evidence="3">DivIVA domain-containing protein</fullName>
    </recommendedName>
</protein>
<name>A0A449AWR5_9BACT</name>
<evidence type="ECO:0000313" key="1">
    <source>
        <dbReference type="EMBL" id="VEU71195.1"/>
    </source>
</evidence>
<dbReference type="Gene3D" id="6.10.250.660">
    <property type="match status" value="1"/>
</dbReference>
<dbReference type="AlphaFoldDB" id="A0A449AWR5"/>
<proteinExistence type="predicted"/>
<dbReference type="RefSeq" id="WP_027333862.1">
    <property type="nucleotide sequence ID" value="NZ_LR215024.1"/>
</dbReference>
<sequence length="91" mass="10571">MKKILSNVKSKLINAKFSINLEGYSKSEVNNFLEEISALIHYAITDFESFESALAKKDEIIMSQKSKIDELTFENERQKLQITKLEQQRKS</sequence>
<dbReference type="KEGG" id="mgly:NCTC10194_00717"/>
<organism evidence="1 2">
    <name type="scientific">Mycoplasmopsis glycophila</name>
    <dbReference type="NCBI Taxonomy" id="171285"/>
    <lineage>
        <taxon>Bacteria</taxon>
        <taxon>Bacillati</taxon>
        <taxon>Mycoplasmatota</taxon>
        <taxon>Mycoplasmoidales</taxon>
        <taxon>Metamycoplasmataceae</taxon>
        <taxon>Mycoplasmopsis</taxon>
    </lineage>
</organism>
<gene>
    <name evidence="1" type="ORF">NCTC10194_00717</name>
</gene>
<evidence type="ECO:0000313" key="2">
    <source>
        <dbReference type="Proteomes" id="UP000290815"/>
    </source>
</evidence>
<reference evidence="1 2" key="1">
    <citation type="submission" date="2019-01" db="EMBL/GenBank/DDBJ databases">
        <authorList>
            <consortium name="Pathogen Informatics"/>
        </authorList>
    </citation>
    <scope>NUCLEOTIDE SEQUENCE [LARGE SCALE GENOMIC DNA]</scope>
    <source>
        <strain evidence="1 2">NCTC10194</strain>
    </source>
</reference>